<dbReference type="InterPro" id="IPR032675">
    <property type="entry name" value="LRR_dom_sf"/>
</dbReference>
<evidence type="ECO:0000256" key="2">
    <source>
        <dbReference type="ARBA" id="ARBA00022737"/>
    </source>
</evidence>
<dbReference type="SMART" id="SM00365">
    <property type="entry name" value="LRR_SD22"/>
    <property type="match status" value="7"/>
</dbReference>
<dbReference type="SMART" id="SM00369">
    <property type="entry name" value="LRR_TYP"/>
    <property type="match status" value="6"/>
</dbReference>
<dbReference type="PROSITE" id="PS51450">
    <property type="entry name" value="LRR"/>
    <property type="match status" value="4"/>
</dbReference>
<keyword evidence="4" id="KW-1185">Reference proteome</keyword>
<dbReference type="GO" id="GO:0005737">
    <property type="term" value="C:cytoplasm"/>
    <property type="evidence" value="ECO:0007669"/>
    <property type="project" value="TreeGrafter"/>
</dbReference>
<keyword evidence="3" id="KW-0675">Receptor</keyword>
<evidence type="ECO:0000313" key="4">
    <source>
        <dbReference type="Proteomes" id="UP000786811"/>
    </source>
</evidence>
<dbReference type="InterPro" id="IPR003591">
    <property type="entry name" value="Leu-rich_rpt_typical-subtyp"/>
</dbReference>
<dbReference type="PANTHER" id="PTHR48051:SF1">
    <property type="entry name" value="RAS SUPPRESSOR PROTEIN 1"/>
    <property type="match status" value="1"/>
</dbReference>
<gene>
    <name evidence="3" type="ORF">HICCMSTLAB_LOCUS12132</name>
</gene>
<organism evidence="3 4">
    <name type="scientific">Cotesia congregata</name>
    <name type="common">Parasitoid wasp</name>
    <name type="synonym">Apanteles congregatus</name>
    <dbReference type="NCBI Taxonomy" id="51543"/>
    <lineage>
        <taxon>Eukaryota</taxon>
        <taxon>Metazoa</taxon>
        <taxon>Ecdysozoa</taxon>
        <taxon>Arthropoda</taxon>
        <taxon>Hexapoda</taxon>
        <taxon>Insecta</taxon>
        <taxon>Pterygota</taxon>
        <taxon>Neoptera</taxon>
        <taxon>Endopterygota</taxon>
        <taxon>Hymenoptera</taxon>
        <taxon>Apocrita</taxon>
        <taxon>Ichneumonoidea</taxon>
        <taxon>Braconidae</taxon>
        <taxon>Microgastrinae</taxon>
        <taxon>Cotesia</taxon>
    </lineage>
</organism>
<protein>
    <submittedName>
        <fullName evidence="3">Similar to lgr4: Leucine-rich repeat-containing G-protein coupled receptor 4 (Danio rerio)</fullName>
    </submittedName>
</protein>
<proteinExistence type="predicted"/>
<keyword evidence="2" id="KW-0677">Repeat</keyword>
<dbReference type="OrthoDB" id="2013775at2759"/>
<dbReference type="EMBL" id="CAJNRD030001124">
    <property type="protein sequence ID" value="CAG5106181.1"/>
    <property type="molecule type" value="Genomic_DNA"/>
</dbReference>
<evidence type="ECO:0000313" key="3">
    <source>
        <dbReference type="EMBL" id="CAG5106181.1"/>
    </source>
</evidence>
<dbReference type="Pfam" id="PF13855">
    <property type="entry name" value="LRR_8"/>
    <property type="match status" value="2"/>
</dbReference>
<comment type="caution">
    <text evidence="3">The sequence shown here is derived from an EMBL/GenBank/DDBJ whole genome shotgun (WGS) entry which is preliminary data.</text>
</comment>
<dbReference type="AlphaFoldDB" id="A0A8J2MSU8"/>
<dbReference type="PRINTS" id="PR00019">
    <property type="entry name" value="LEURICHRPT"/>
</dbReference>
<keyword evidence="1" id="KW-0433">Leucine-rich repeat</keyword>
<accession>A0A8J2MSU8</accession>
<evidence type="ECO:0000256" key="1">
    <source>
        <dbReference type="ARBA" id="ARBA00022614"/>
    </source>
</evidence>
<dbReference type="Gene3D" id="3.80.10.10">
    <property type="entry name" value="Ribonuclease Inhibitor"/>
    <property type="match status" value="3"/>
</dbReference>
<reference evidence="3" key="1">
    <citation type="submission" date="2021-04" db="EMBL/GenBank/DDBJ databases">
        <authorList>
            <person name="Chebbi M.A.C M."/>
        </authorList>
    </citation>
    <scope>NUCLEOTIDE SEQUENCE</scope>
</reference>
<dbReference type="PANTHER" id="PTHR48051">
    <property type="match status" value="1"/>
</dbReference>
<dbReference type="SUPFAM" id="SSF52058">
    <property type="entry name" value="L domain-like"/>
    <property type="match status" value="1"/>
</dbReference>
<name>A0A8J2MSU8_COTCN</name>
<dbReference type="Proteomes" id="UP000786811">
    <property type="component" value="Unassembled WGS sequence"/>
</dbReference>
<dbReference type="InterPro" id="IPR001611">
    <property type="entry name" value="Leu-rich_rpt"/>
</dbReference>
<sequence length="312" mass="36164">MPSITHLYLGKNDLESVDFLKNFPQSLTHLDLHANEIHSFDVGKPANRLKVLNFNENKINKLCGPHDQIYDSDCWGMRLRRLKQLQCLSIVNVGLEYIATDSLENLSELIYLDMSENKISEINNALNNLVQLKTLILENNQLIDIPNISNLKNLEYFSVSNNNLTSLKRYNFDNLLNLKILKLSHNGLTEIIPGTFNKLVSLEVLDLSSNKLQILPNDWITPKIKLKYLFLNDNLLTSFQSSSIIKIKTLQHLNIGNNPLRFMINLQTLWSLPENLTMDVEVEQYFELPSMPNMRNKIWTDEIRTMTMRDFD</sequence>
<dbReference type="InterPro" id="IPR050216">
    <property type="entry name" value="LRR_domain-containing"/>
</dbReference>